<sequence>MNKSKNVIVKALVNFADAKSDTGIRQMGDTFETSLDTVTKLNLAKDFALVEIVSKSKHDKKVESKGEDNGLE</sequence>
<dbReference type="AlphaFoldDB" id="A0A0C1HUU7"/>
<dbReference type="EMBL" id="JWIY01000002">
    <property type="protein sequence ID" value="KIC77873.1"/>
    <property type="molecule type" value="Genomic_DNA"/>
</dbReference>
<accession>A0A0C1HUU7</accession>
<organism evidence="1 2">
    <name type="scientific">Streptococcus constellatus</name>
    <dbReference type="NCBI Taxonomy" id="76860"/>
    <lineage>
        <taxon>Bacteria</taxon>
        <taxon>Bacillati</taxon>
        <taxon>Bacillota</taxon>
        <taxon>Bacilli</taxon>
        <taxon>Lactobacillales</taxon>
        <taxon>Streptococcaceae</taxon>
        <taxon>Streptococcus</taxon>
        <taxon>Streptococcus anginosus group</taxon>
    </lineage>
</organism>
<dbReference type="Proteomes" id="UP000031339">
    <property type="component" value="Unassembled WGS sequence"/>
</dbReference>
<proteinExistence type="predicted"/>
<comment type="caution">
    <text evidence="1">The sequence shown here is derived from an EMBL/GenBank/DDBJ whole genome shotgun (WGS) entry which is preliminary data.</text>
</comment>
<reference evidence="1 2" key="1">
    <citation type="submission" date="2014-12" db="EMBL/GenBank/DDBJ databases">
        <title>Partial genome sequence of Streptococcus constellatus KCOM 1650 (= ChDC B144).</title>
        <authorList>
            <person name="Kook J.-K."/>
            <person name="Park S.-N."/>
            <person name="Lim Y.K."/>
            <person name="Jo E."/>
        </authorList>
    </citation>
    <scope>NUCLEOTIDE SEQUENCE [LARGE SCALE GENOMIC DNA]</scope>
    <source>
        <strain evidence="1 2">KCOM 1650</strain>
    </source>
</reference>
<evidence type="ECO:0000313" key="2">
    <source>
        <dbReference type="Proteomes" id="UP000031339"/>
    </source>
</evidence>
<evidence type="ECO:0000313" key="1">
    <source>
        <dbReference type="EMBL" id="KIC77873.1"/>
    </source>
</evidence>
<gene>
    <name evidence="1" type="ORF">RN79_06675</name>
</gene>
<protein>
    <submittedName>
        <fullName evidence="1">Uncharacterized protein</fullName>
    </submittedName>
</protein>
<dbReference type="RefSeq" id="WP_039677496.1">
    <property type="nucleotide sequence ID" value="NZ_JWIY01000002.1"/>
</dbReference>
<name>A0A0C1HUU7_STRCV</name>